<dbReference type="GeneID" id="103505132"/>
<name>A0A1S3CTU6_DIACI</name>
<dbReference type="Gene3D" id="1.10.10.750">
    <property type="entry name" value="Ypt/Rab-GAP domain of gyp1p, domain 1"/>
    <property type="match status" value="1"/>
</dbReference>
<dbReference type="PANTHER" id="PTHR47219">
    <property type="entry name" value="RAB GTPASE-ACTIVATING PROTEIN 1-LIKE"/>
    <property type="match status" value="1"/>
</dbReference>
<dbReference type="STRING" id="121845.A0A1S3CTU6"/>
<keyword evidence="1" id="KW-0343">GTPase activation</keyword>
<feature type="compositionally biased region" description="Polar residues" evidence="2">
    <location>
        <begin position="570"/>
        <end position="579"/>
    </location>
</feature>
<proteinExistence type="predicted"/>
<dbReference type="SMART" id="SM00164">
    <property type="entry name" value="TBC"/>
    <property type="match status" value="1"/>
</dbReference>
<dbReference type="Gene3D" id="1.10.472.80">
    <property type="entry name" value="Ypt/Rab-GAP domain of gyp1p, domain 3"/>
    <property type="match status" value="1"/>
</dbReference>
<dbReference type="OMA" id="TRHKESH"/>
<dbReference type="Gene3D" id="1.10.8.270">
    <property type="entry name" value="putative rabgap domain of human tbc1 domain family member 14 like domains"/>
    <property type="match status" value="1"/>
</dbReference>
<sequence length="666" mass="75733">MNSEELLLRAAEERHAIVERYLKGRHAGAEIHSWEEPDNDFYGNFDRFGFITDSKNEESSAQKDGLEKKDKEIELEREKKWAKMFHKWDKVPADKLKRRVYKGIPNSCRGRGWSLLLNLPDPGDGDESNPRSMDMRQRYEESTRKYEEMRDLAWKYSPDIRQIDLDVNRTYREHNMFRDRYSVKQTQLFNVLAAYSVYNLEIGYCQGMSQIAAVLLMYLSEEEAFWALSSLVSDSKYSMHGFFIPGFPKLLRYQEHHDKIMSKFLPKLKKHLDKNNVDTGIYTLKWFFQCFLDRIPFKLTLRVWDIYILEGERIMTAMAYNLLKMHQRQLAKLSMDDILHFIQVKLEKQFQYTDDATIESLQKCLEELKRNKLDYAGQPSPAELPKSPLGVFKPDAHAASFEQKIGRRSSEFSSVEKATQETVITRRDTAVALAALADRNSSIGTDASSKISFEPSLDDASSIANGGSRRSLADTSVTSTADISALSSHISAGADTHSIGTGAGSDMEVFVHSTGPSTPRATTPRSPRVSRSPDDRIRIYVPYESPSQSPKKSPKKSPPRHQNSHDSDATIMNSTNGTPNGLPVSLPNSYSTSYIPPRSPSKLYAENNHRSISNPTSIYEQYETNKITIHIVDDNLATPLGERIPNSVSSPFHMEPSPGMIHMDLK</sequence>
<evidence type="ECO:0000313" key="4">
    <source>
        <dbReference type="Proteomes" id="UP000079169"/>
    </source>
</evidence>
<accession>A0A1S3CTU6</accession>
<dbReference type="InterPro" id="IPR000195">
    <property type="entry name" value="Rab-GAP-TBC_dom"/>
</dbReference>
<dbReference type="Proteomes" id="UP000079169">
    <property type="component" value="Unplaced"/>
</dbReference>
<evidence type="ECO:0000259" key="3">
    <source>
        <dbReference type="PROSITE" id="PS50086"/>
    </source>
</evidence>
<evidence type="ECO:0000313" key="5">
    <source>
        <dbReference type="RefSeq" id="XP_008467664.1"/>
    </source>
</evidence>
<keyword evidence="4" id="KW-1185">Reference proteome</keyword>
<evidence type="ECO:0000256" key="2">
    <source>
        <dbReference type="SAM" id="MobiDB-lite"/>
    </source>
</evidence>
<dbReference type="RefSeq" id="XP_008467664.1">
    <property type="nucleotide sequence ID" value="XM_008469442.3"/>
</dbReference>
<feature type="region of interest" description="Disordered" evidence="2">
    <location>
        <begin position="497"/>
        <end position="593"/>
    </location>
</feature>
<gene>
    <name evidence="5 6" type="primary">LOC103505132</name>
</gene>
<dbReference type="GO" id="GO:0031267">
    <property type="term" value="F:small GTPase binding"/>
    <property type="evidence" value="ECO:0007669"/>
    <property type="project" value="TreeGrafter"/>
</dbReference>
<dbReference type="PaxDb" id="121845-A0A1S3CTU6"/>
<dbReference type="PANTHER" id="PTHR47219:SF19">
    <property type="entry name" value="USP6 N-TERMINAL-LIKE PROTEIN ISOFORM X1"/>
    <property type="match status" value="1"/>
</dbReference>
<evidence type="ECO:0000256" key="1">
    <source>
        <dbReference type="ARBA" id="ARBA00022468"/>
    </source>
</evidence>
<dbReference type="KEGG" id="dci:103505132"/>
<dbReference type="AlphaFoldDB" id="A0A1S3CTU6"/>
<organism evidence="5">
    <name type="scientific">Diaphorina citri</name>
    <name type="common">Asian citrus psyllid</name>
    <dbReference type="NCBI Taxonomy" id="121845"/>
    <lineage>
        <taxon>Eukaryota</taxon>
        <taxon>Metazoa</taxon>
        <taxon>Ecdysozoa</taxon>
        <taxon>Arthropoda</taxon>
        <taxon>Hexapoda</taxon>
        <taxon>Insecta</taxon>
        <taxon>Pterygota</taxon>
        <taxon>Neoptera</taxon>
        <taxon>Paraneoptera</taxon>
        <taxon>Hemiptera</taxon>
        <taxon>Sternorrhyncha</taxon>
        <taxon>Psylloidea</taxon>
        <taxon>Psyllidae</taxon>
        <taxon>Diaphorininae</taxon>
        <taxon>Diaphorina</taxon>
    </lineage>
</organism>
<dbReference type="InterPro" id="IPR035969">
    <property type="entry name" value="Rab-GAP_TBC_sf"/>
</dbReference>
<feature type="compositionally biased region" description="Low complexity" evidence="2">
    <location>
        <begin position="513"/>
        <end position="530"/>
    </location>
</feature>
<reference evidence="5" key="1">
    <citation type="submission" date="2023-09" db="UniProtKB">
        <authorList>
            <consortium name="RefSeq"/>
        </authorList>
    </citation>
    <scope>IDENTIFICATION</scope>
</reference>
<dbReference type="SUPFAM" id="SSF47923">
    <property type="entry name" value="Ypt/Rab-GAP domain of gyp1p"/>
    <property type="match status" value="2"/>
</dbReference>
<protein>
    <submittedName>
        <fullName evidence="5">USP6 N-terminal-like protein isoform X1</fullName>
    </submittedName>
    <submittedName>
        <fullName evidence="6">USP6 N-terminal-like protein isoform X2</fullName>
    </submittedName>
</protein>
<evidence type="ECO:0000313" key="6">
    <source>
        <dbReference type="RefSeq" id="XP_026676303.1"/>
    </source>
</evidence>
<dbReference type="GO" id="GO:0005096">
    <property type="term" value="F:GTPase activator activity"/>
    <property type="evidence" value="ECO:0007669"/>
    <property type="project" value="UniProtKB-KW"/>
</dbReference>
<dbReference type="InterPro" id="IPR050302">
    <property type="entry name" value="Rab_GAP_TBC_domain"/>
</dbReference>
<dbReference type="RefSeq" id="XP_026676303.1">
    <property type="nucleotide sequence ID" value="XM_026820502.1"/>
</dbReference>
<dbReference type="Pfam" id="PF00566">
    <property type="entry name" value="RabGAP-TBC"/>
    <property type="match status" value="1"/>
</dbReference>
<dbReference type="PROSITE" id="PS50086">
    <property type="entry name" value="TBC_RABGAP"/>
    <property type="match status" value="1"/>
</dbReference>
<dbReference type="FunFam" id="1.10.472.80:FF:000019">
    <property type="entry name" value="USP6 N-terminal like"/>
    <property type="match status" value="1"/>
</dbReference>
<feature type="domain" description="Rab-GAP TBC" evidence="3">
    <location>
        <begin position="103"/>
        <end position="311"/>
    </location>
</feature>
<dbReference type="FunFam" id="1.10.8.270:FF:000010">
    <property type="entry name" value="Putative USP6 N-terminal-like protein"/>
    <property type="match status" value="1"/>
</dbReference>
<dbReference type="CTD" id="36554"/>